<reference evidence="2 3" key="1">
    <citation type="journal article" date="2024" name="G3 (Bethesda)">
        <title>Genome assembly of Hibiscus sabdariffa L. provides insights into metabolisms of medicinal natural products.</title>
        <authorList>
            <person name="Kim T."/>
        </authorList>
    </citation>
    <scope>NUCLEOTIDE SEQUENCE [LARGE SCALE GENOMIC DNA]</scope>
    <source>
        <strain evidence="2">TK-2024</strain>
        <tissue evidence="2">Old leaves</tissue>
    </source>
</reference>
<name>A0ABR2GE53_9ROSI</name>
<evidence type="ECO:0000259" key="1">
    <source>
        <dbReference type="Pfam" id="PF22936"/>
    </source>
</evidence>
<keyword evidence="3" id="KW-1185">Reference proteome</keyword>
<protein>
    <recommendedName>
        <fullName evidence="1">Retrovirus-related Pol polyprotein from transposon TNT 1-94-like beta-barrel domain-containing protein</fullName>
    </recommendedName>
</protein>
<proteinExistence type="predicted"/>
<dbReference type="InterPro" id="IPR054722">
    <property type="entry name" value="PolX-like_BBD"/>
</dbReference>
<dbReference type="EMBL" id="JBBPBM010000001">
    <property type="protein sequence ID" value="KAK8601182.1"/>
    <property type="molecule type" value="Genomic_DNA"/>
</dbReference>
<comment type="caution">
    <text evidence="2">The sequence shown here is derived from an EMBL/GenBank/DDBJ whole genome shotgun (WGS) entry which is preliminary data.</text>
</comment>
<dbReference type="Pfam" id="PF22936">
    <property type="entry name" value="Pol_BBD"/>
    <property type="match status" value="1"/>
</dbReference>
<evidence type="ECO:0000313" key="2">
    <source>
        <dbReference type="EMBL" id="KAK8601182.1"/>
    </source>
</evidence>
<accession>A0ABR2GE53</accession>
<organism evidence="2 3">
    <name type="scientific">Hibiscus sabdariffa</name>
    <name type="common">roselle</name>
    <dbReference type="NCBI Taxonomy" id="183260"/>
    <lineage>
        <taxon>Eukaryota</taxon>
        <taxon>Viridiplantae</taxon>
        <taxon>Streptophyta</taxon>
        <taxon>Embryophyta</taxon>
        <taxon>Tracheophyta</taxon>
        <taxon>Spermatophyta</taxon>
        <taxon>Magnoliopsida</taxon>
        <taxon>eudicotyledons</taxon>
        <taxon>Gunneridae</taxon>
        <taxon>Pentapetalae</taxon>
        <taxon>rosids</taxon>
        <taxon>malvids</taxon>
        <taxon>Malvales</taxon>
        <taxon>Malvaceae</taxon>
        <taxon>Malvoideae</taxon>
        <taxon>Hibiscus</taxon>
    </lineage>
</organism>
<gene>
    <name evidence="2" type="ORF">V6N12_051024</name>
</gene>
<sequence>MELTNGGGNSSTNYAIDKRAYQEDFRVKLSKANLASENERDQLKWEQCFTVEDIQVRDEKSTPTQVLLSHGNYEEEWIIDSCCSHHATRSDELLSDLRQHKGDRVIITSDNSAYPVAQEGVVKIGMDDTNVVKLNDIFHIPGVEKFNFSLSNYIFRKFVLSGHKDVNVFDNVKDIFADVVTSGEKRGSLFVMAAGEAYVKKISQTESATIWHARLVI</sequence>
<evidence type="ECO:0000313" key="3">
    <source>
        <dbReference type="Proteomes" id="UP001472677"/>
    </source>
</evidence>
<dbReference type="Proteomes" id="UP001472677">
    <property type="component" value="Unassembled WGS sequence"/>
</dbReference>
<feature type="domain" description="Retrovirus-related Pol polyprotein from transposon TNT 1-94-like beta-barrel" evidence="1">
    <location>
        <begin position="77"/>
        <end position="152"/>
    </location>
</feature>